<evidence type="ECO:0000313" key="4">
    <source>
        <dbReference type="Proteomes" id="UP000324897"/>
    </source>
</evidence>
<feature type="non-terminal residue" evidence="3">
    <location>
        <position position="1"/>
    </location>
</feature>
<organism evidence="3 4">
    <name type="scientific">Eragrostis curvula</name>
    <name type="common">weeping love grass</name>
    <dbReference type="NCBI Taxonomy" id="38414"/>
    <lineage>
        <taxon>Eukaryota</taxon>
        <taxon>Viridiplantae</taxon>
        <taxon>Streptophyta</taxon>
        <taxon>Embryophyta</taxon>
        <taxon>Tracheophyta</taxon>
        <taxon>Spermatophyta</taxon>
        <taxon>Magnoliopsida</taxon>
        <taxon>Liliopsida</taxon>
        <taxon>Poales</taxon>
        <taxon>Poaceae</taxon>
        <taxon>PACMAD clade</taxon>
        <taxon>Chloridoideae</taxon>
        <taxon>Eragrostideae</taxon>
        <taxon>Eragrostidinae</taxon>
        <taxon>Eragrostis</taxon>
    </lineage>
</organism>
<protein>
    <recommendedName>
        <fullName evidence="2">KIB1-4 beta-propeller domain-containing protein</fullName>
    </recommendedName>
</protein>
<proteinExistence type="predicted"/>
<dbReference type="PANTHER" id="PTHR33165">
    <property type="entry name" value="F-BOX DOMAIN CONTAINING PROTEIN-LIKE-RELATED"/>
    <property type="match status" value="1"/>
</dbReference>
<feature type="region of interest" description="Disordered" evidence="1">
    <location>
        <begin position="33"/>
        <end position="73"/>
    </location>
</feature>
<gene>
    <name evidence="3" type="ORF">EJB05_53277</name>
</gene>
<name>A0A5J9SQN7_9POAL</name>
<dbReference type="Pfam" id="PF03478">
    <property type="entry name" value="Beta-prop_KIB1-4"/>
    <property type="match status" value="1"/>
</dbReference>
<dbReference type="PANTHER" id="PTHR33165:SF57">
    <property type="entry name" value="OS10G0568000 PROTEIN"/>
    <property type="match status" value="1"/>
</dbReference>
<evidence type="ECO:0000259" key="2">
    <source>
        <dbReference type="Pfam" id="PF03478"/>
    </source>
</evidence>
<accession>A0A5J9SQN7</accession>
<feature type="domain" description="KIB1-4 beta-propeller" evidence="2">
    <location>
        <begin position="145"/>
        <end position="394"/>
    </location>
</feature>
<dbReference type="OrthoDB" id="653077at2759"/>
<keyword evidence="4" id="KW-1185">Reference proteome</keyword>
<dbReference type="EMBL" id="RWGY01000469">
    <property type="protein sequence ID" value="TVU01239.1"/>
    <property type="molecule type" value="Genomic_DNA"/>
</dbReference>
<sequence>MPSSRVQTIPLRCYTRRPRPRWSARLLQPQGAEQNLLDGDSAHKTKPLSTCWGKKRPRTAPSVRTPWPSSTRDWANLGGDGPTGLIAELVLAGGDVAEYVRFRAVCRSWRRCTPDPRAGLDGRFFPRRWIMLDKALAGPRRRRFLNVSTGECIRKDLPELDDHHILLALTPEGLLLLLHEPTRVVRLLNPLTRHLTDLPPVTQLLPPGFNRIVESDYLDVCGVGVTEDATVAVYFSYLKVLAIAKPGEKHWTVVCKQYLDSALLPFAGRIYCCVQSRLMVLDTSCSNQHPKLLAAVEGGNSFRFSRMTDSLHLVDNAGELMLVHRLLYQDPDSHFRRTHKAYRVDLDARTIVPAEAFGGRAVFIGQCRTISVTAEAFPSVAGDKLYFGFDCEETCVVYQGDGYYDSNILVHPCSVINCLSHCIQGSGDHLA</sequence>
<dbReference type="Proteomes" id="UP000324897">
    <property type="component" value="Unassembled WGS sequence"/>
</dbReference>
<evidence type="ECO:0000313" key="3">
    <source>
        <dbReference type="EMBL" id="TVU01239.1"/>
    </source>
</evidence>
<evidence type="ECO:0000256" key="1">
    <source>
        <dbReference type="SAM" id="MobiDB-lite"/>
    </source>
</evidence>
<dbReference type="AlphaFoldDB" id="A0A5J9SQN7"/>
<dbReference type="InterPro" id="IPR005174">
    <property type="entry name" value="KIB1-4_b-propeller"/>
</dbReference>
<reference evidence="3 4" key="1">
    <citation type="journal article" date="2019" name="Sci. Rep.">
        <title>A high-quality genome of Eragrostis curvula grass provides insights into Poaceae evolution and supports new strategies to enhance forage quality.</title>
        <authorList>
            <person name="Carballo J."/>
            <person name="Santos B.A.C.M."/>
            <person name="Zappacosta D."/>
            <person name="Garbus I."/>
            <person name="Selva J.P."/>
            <person name="Gallo C.A."/>
            <person name="Diaz A."/>
            <person name="Albertini E."/>
            <person name="Caccamo M."/>
            <person name="Echenique V."/>
        </authorList>
    </citation>
    <scope>NUCLEOTIDE SEQUENCE [LARGE SCALE GENOMIC DNA]</scope>
    <source>
        <strain evidence="4">cv. Victoria</strain>
        <tissue evidence="3">Leaf</tissue>
    </source>
</reference>
<dbReference type="Gramene" id="TVU01239">
    <property type="protein sequence ID" value="TVU01239"/>
    <property type="gene ID" value="EJB05_53277"/>
</dbReference>
<comment type="caution">
    <text evidence="3">The sequence shown here is derived from an EMBL/GenBank/DDBJ whole genome shotgun (WGS) entry which is preliminary data.</text>
</comment>